<evidence type="ECO:0000313" key="3">
    <source>
        <dbReference type="Proteomes" id="UP000799437"/>
    </source>
</evidence>
<protein>
    <submittedName>
        <fullName evidence="2">Uncharacterized protein</fullName>
    </submittedName>
</protein>
<evidence type="ECO:0000256" key="1">
    <source>
        <dbReference type="SAM" id="MobiDB-lite"/>
    </source>
</evidence>
<dbReference type="EMBL" id="ML996577">
    <property type="protein sequence ID" value="KAF2755580.1"/>
    <property type="molecule type" value="Genomic_DNA"/>
</dbReference>
<dbReference type="GeneID" id="54488411"/>
<accession>A0A6A6W0X9</accession>
<sequence>MLSIPDLRVDVDYIRSQGIFSGAGTFFLKHVVTHCRARFLILIHHRYCPEELRELLQTHGRTIDRVEAYVLLVHMDGRGEDTRVDGDFLQYHRVLKLACIVLEYTGELLELALPAGKQLTRSGTSRSGGGHVKGLKIPGNTFRPSLRRPKASYVSKNGSKPLSMVLTLLQNVLSLPSEKFRKRIWPDGRFNYLDTAEESVETMAFLVEENCNSIKQRYGQIRSEDDSRISEAEREKHLQEERCWAELLHSLSSCKADSKIRGSAIREKIREKFTEPRISWTNQEANLRYQERWYWRVLKLYNLILVMLSNKASSMRGHKVPDRFDILSVHHLLEAEGPHADRYMNALRTSRLLDSLQLANDGLEFWETPETFDWTDVASVSHAVSQLDTAINGSSRR</sequence>
<organism evidence="2 3">
    <name type="scientific">Pseudovirgaria hyperparasitica</name>
    <dbReference type="NCBI Taxonomy" id="470096"/>
    <lineage>
        <taxon>Eukaryota</taxon>
        <taxon>Fungi</taxon>
        <taxon>Dikarya</taxon>
        <taxon>Ascomycota</taxon>
        <taxon>Pezizomycotina</taxon>
        <taxon>Dothideomycetes</taxon>
        <taxon>Dothideomycetes incertae sedis</taxon>
        <taxon>Acrospermales</taxon>
        <taxon>Acrospermaceae</taxon>
        <taxon>Pseudovirgaria</taxon>
    </lineage>
</organism>
<proteinExistence type="predicted"/>
<name>A0A6A6W0X9_9PEZI</name>
<dbReference type="Proteomes" id="UP000799437">
    <property type="component" value="Unassembled WGS sequence"/>
</dbReference>
<dbReference type="AlphaFoldDB" id="A0A6A6W0X9"/>
<evidence type="ECO:0000313" key="2">
    <source>
        <dbReference type="EMBL" id="KAF2755580.1"/>
    </source>
</evidence>
<reference evidence="2" key="1">
    <citation type="journal article" date="2020" name="Stud. Mycol.">
        <title>101 Dothideomycetes genomes: a test case for predicting lifestyles and emergence of pathogens.</title>
        <authorList>
            <person name="Haridas S."/>
            <person name="Albert R."/>
            <person name="Binder M."/>
            <person name="Bloem J."/>
            <person name="Labutti K."/>
            <person name="Salamov A."/>
            <person name="Andreopoulos B."/>
            <person name="Baker S."/>
            <person name="Barry K."/>
            <person name="Bills G."/>
            <person name="Bluhm B."/>
            <person name="Cannon C."/>
            <person name="Castanera R."/>
            <person name="Culley D."/>
            <person name="Daum C."/>
            <person name="Ezra D."/>
            <person name="Gonzalez J."/>
            <person name="Henrissat B."/>
            <person name="Kuo A."/>
            <person name="Liang C."/>
            <person name="Lipzen A."/>
            <person name="Lutzoni F."/>
            <person name="Magnuson J."/>
            <person name="Mondo S."/>
            <person name="Nolan M."/>
            <person name="Ohm R."/>
            <person name="Pangilinan J."/>
            <person name="Park H.-J."/>
            <person name="Ramirez L."/>
            <person name="Alfaro M."/>
            <person name="Sun H."/>
            <person name="Tritt A."/>
            <person name="Yoshinaga Y."/>
            <person name="Zwiers L.-H."/>
            <person name="Turgeon B."/>
            <person name="Goodwin S."/>
            <person name="Spatafora J."/>
            <person name="Crous P."/>
            <person name="Grigoriev I."/>
        </authorList>
    </citation>
    <scope>NUCLEOTIDE SEQUENCE</scope>
    <source>
        <strain evidence="2">CBS 121739</strain>
    </source>
</reference>
<keyword evidence="3" id="KW-1185">Reference proteome</keyword>
<feature type="region of interest" description="Disordered" evidence="1">
    <location>
        <begin position="120"/>
        <end position="141"/>
    </location>
</feature>
<dbReference type="RefSeq" id="XP_033598031.1">
    <property type="nucleotide sequence ID" value="XM_033747357.1"/>
</dbReference>
<gene>
    <name evidence="2" type="ORF">EJ05DRAFT_503039</name>
</gene>